<keyword evidence="2" id="KW-1133">Transmembrane helix</keyword>
<organism evidence="5 6">
    <name type="scientific">Holothuria leucospilota</name>
    <name type="common">Black long sea cucumber</name>
    <name type="synonym">Mertensiothuria leucospilota</name>
    <dbReference type="NCBI Taxonomy" id="206669"/>
    <lineage>
        <taxon>Eukaryota</taxon>
        <taxon>Metazoa</taxon>
        <taxon>Echinodermata</taxon>
        <taxon>Eleutherozoa</taxon>
        <taxon>Echinozoa</taxon>
        <taxon>Holothuroidea</taxon>
        <taxon>Aspidochirotacea</taxon>
        <taxon>Aspidochirotida</taxon>
        <taxon>Holothuriidae</taxon>
        <taxon>Holothuria</taxon>
    </lineage>
</organism>
<dbReference type="SUPFAM" id="SSF48726">
    <property type="entry name" value="Immunoglobulin"/>
    <property type="match status" value="2"/>
</dbReference>
<evidence type="ECO:0000256" key="2">
    <source>
        <dbReference type="SAM" id="Phobius"/>
    </source>
</evidence>
<comment type="caution">
    <text evidence="5">The sequence shown here is derived from an EMBL/GenBank/DDBJ whole genome shotgun (WGS) entry which is preliminary data.</text>
</comment>
<evidence type="ECO:0000313" key="5">
    <source>
        <dbReference type="EMBL" id="KAJ8048625.1"/>
    </source>
</evidence>
<evidence type="ECO:0000259" key="4">
    <source>
        <dbReference type="PROSITE" id="PS50835"/>
    </source>
</evidence>
<dbReference type="AlphaFoldDB" id="A0A9Q1CPE0"/>
<feature type="compositionally biased region" description="Basic and acidic residues" evidence="1">
    <location>
        <begin position="1197"/>
        <end position="1214"/>
    </location>
</feature>
<feature type="signal peptide" evidence="3">
    <location>
        <begin position="1"/>
        <end position="19"/>
    </location>
</feature>
<keyword evidence="2" id="KW-0812">Transmembrane</keyword>
<dbReference type="SMART" id="SM00409">
    <property type="entry name" value="IG"/>
    <property type="match status" value="2"/>
</dbReference>
<dbReference type="InterPro" id="IPR036179">
    <property type="entry name" value="Ig-like_dom_sf"/>
</dbReference>
<reference evidence="5" key="1">
    <citation type="submission" date="2021-10" db="EMBL/GenBank/DDBJ databases">
        <title>Tropical sea cucumber genome reveals ecological adaptation and Cuvierian tubules defense mechanism.</title>
        <authorList>
            <person name="Chen T."/>
        </authorList>
    </citation>
    <scope>NUCLEOTIDE SEQUENCE</scope>
    <source>
        <strain evidence="5">Nanhai2018</strain>
        <tissue evidence="5">Muscle</tissue>
    </source>
</reference>
<feature type="compositionally biased region" description="Basic and acidic residues" evidence="1">
    <location>
        <begin position="960"/>
        <end position="977"/>
    </location>
</feature>
<evidence type="ECO:0000256" key="3">
    <source>
        <dbReference type="SAM" id="SignalP"/>
    </source>
</evidence>
<dbReference type="InterPro" id="IPR007110">
    <property type="entry name" value="Ig-like_dom"/>
</dbReference>
<dbReference type="PANTHER" id="PTHR46312">
    <property type="entry name" value="NACHT DOMAIN-CONTAINING PROTEIN"/>
    <property type="match status" value="1"/>
</dbReference>
<protein>
    <submittedName>
        <fullName evidence="5">NACHT, LRR and PYD domains-containing protein 14</fullName>
    </submittedName>
</protein>
<feature type="transmembrane region" description="Helical" evidence="2">
    <location>
        <begin position="779"/>
        <end position="797"/>
    </location>
</feature>
<dbReference type="InterPro" id="IPR013783">
    <property type="entry name" value="Ig-like_fold"/>
</dbReference>
<evidence type="ECO:0000256" key="1">
    <source>
        <dbReference type="SAM" id="MobiDB-lite"/>
    </source>
</evidence>
<feature type="transmembrane region" description="Helical" evidence="2">
    <location>
        <begin position="470"/>
        <end position="492"/>
    </location>
</feature>
<dbReference type="Proteomes" id="UP001152320">
    <property type="component" value="Chromosome 1"/>
</dbReference>
<keyword evidence="2" id="KW-0472">Membrane</keyword>
<feature type="chain" id="PRO_5040215067" evidence="3">
    <location>
        <begin position="20"/>
        <end position="1214"/>
    </location>
</feature>
<dbReference type="InterPro" id="IPR007111">
    <property type="entry name" value="NACHT_NTPase"/>
</dbReference>
<keyword evidence="6" id="KW-1185">Reference proteome</keyword>
<evidence type="ECO:0000313" key="6">
    <source>
        <dbReference type="Proteomes" id="UP001152320"/>
    </source>
</evidence>
<keyword evidence="3" id="KW-0732">Signal</keyword>
<sequence>MYILRFLVVGALMTSSSFGENHDHCELTQYLERGKSGVIECRFQEGFYVVAWYTPEGFEQKKPLLRLVNGVKKDEDFASGEYDVRRDGSLIINNVTLHHDHTFIAVKFQSQGDEEMTLTVRVIVLVKPSTMFPVVDVCRDGSTSCYTTLNTDSVVTCYVADSRPAISLKWASRTFGHEMNISSQYAVEQDGSLFISRAATSDAFAHSSLLSLIVCEADNQVPMLSHDESIVFVENESSGLASETPILTYVERNARLDLPCSETNVSLIVWKKADLGGDDFYLLMYSALFDGSISRIYSEEYELQSNGTLTLSRIQAKHEGLYGCIFETFGNTGGATLYHVTVFVPSSPSVDGCMKQQYCVLNVETEGILKCSVTGIRPRVHLEWATNNMKDSHLIHFYDHQLTSNSVGDVYDVVLTSRYRIEPKTRDILTLECRITGTNVTKIQQVAQVDLRINSVLPTADSETPATLHFIWLLVLIIPVGLIAVLLAYVFIRKGQLRRNDTRERFRAQYQEERLPMFKSTSIQRKQISAKKNQLISQLKTKYQDLYDAVQPIPYIRDRLFCVDKVFVEGGIEYLIANNRIGGHDTWAKLSTYHDICNDPRVKSSRRIIEGEPGYGKSTLSLQLAYDWCNKISASSMKNTDILILLQLRQLGGVNSIYKAIKQFLLPKDSKLGESDIEDIMSESSSVVIILDGFDEYPDQDKKDTDVINIIARKMFQQFDVILTTRSSCLPEDYSAITKRIKLTGFDDNARDLYIRKAVVGDDNAAASKIKQKLKDNPILGDLCQVPLLFVMFAHMSHENEKFQKFNSVTSFFRYMISCFHSHLKNKTKGENVKLKAYEFLEQDHKELDKLAFEGLSDKHQQIVWKKEDICKRLGQEFYNHYVRLGILVEGEVLDLGNDQNAIISEHIQYKTEVRFYHKLFCEWYAAHHLSDYASREDVTLKSWDTTDENELSTTNKTTFSKERPHHEQETNERKEGENLKYVDPLDVQYLYRFACGLNSKAADKIIAYFRERDDASKFVILCMLEQGRTGEEALRDVGDLCSRDVYIYRGDSLLLQRSTIQLLEIASINEIGISRLWFADCFGKVDSSTGSIQLTSNLCVPVLNSLRELVIEERGREITVEEMAGILKYPVMSQKLQELRFYDCLLPQTVKGEHLSLLRSKGVQVFWRPDHQFVLNLTSGSWEDEDEREPMTTEQYQKEADKVRRYRNGEAGR</sequence>
<dbReference type="Pfam" id="PF05729">
    <property type="entry name" value="NACHT"/>
    <property type="match status" value="1"/>
</dbReference>
<dbReference type="PANTHER" id="PTHR46312:SF2">
    <property type="entry name" value="NUCLEOTIDE-BINDING OLIGOMERIZATION DOMAIN-CONTAINING PROTEIN 2-LIKE"/>
    <property type="match status" value="1"/>
</dbReference>
<dbReference type="EMBL" id="JAIZAY010000001">
    <property type="protein sequence ID" value="KAJ8048625.1"/>
    <property type="molecule type" value="Genomic_DNA"/>
</dbReference>
<dbReference type="InterPro" id="IPR003599">
    <property type="entry name" value="Ig_sub"/>
</dbReference>
<feature type="region of interest" description="Disordered" evidence="1">
    <location>
        <begin position="1183"/>
        <end position="1214"/>
    </location>
</feature>
<dbReference type="PROSITE" id="PS50835">
    <property type="entry name" value="IG_LIKE"/>
    <property type="match status" value="1"/>
</dbReference>
<dbReference type="InterPro" id="IPR027417">
    <property type="entry name" value="P-loop_NTPase"/>
</dbReference>
<dbReference type="Gene3D" id="2.60.40.10">
    <property type="entry name" value="Immunoglobulins"/>
    <property type="match status" value="1"/>
</dbReference>
<gene>
    <name evidence="5" type="ORF">HOLleu_01011</name>
</gene>
<feature type="domain" description="Ig-like" evidence="4">
    <location>
        <begin position="348"/>
        <end position="450"/>
    </location>
</feature>
<name>A0A9Q1CPE0_HOLLE</name>
<proteinExistence type="predicted"/>
<accession>A0A9Q1CPE0</accession>
<dbReference type="Gene3D" id="3.40.50.300">
    <property type="entry name" value="P-loop containing nucleotide triphosphate hydrolases"/>
    <property type="match status" value="1"/>
</dbReference>
<dbReference type="SUPFAM" id="SSF52540">
    <property type="entry name" value="P-loop containing nucleoside triphosphate hydrolases"/>
    <property type="match status" value="1"/>
</dbReference>
<dbReference type="OrthoDB" id="8718740at2759"/>
<feature type="region of interest" description="Disordered" evidence="1">
    <location>
        <begin position="947"/>
        <end position="977"/>
    </location>
</feature>